<name>A0ABQ9SRD6_9PEZI</name>
<sequence length="276" mass="30243">MTPNVSIYFESERAKYLCAIAEVSTYLRYLPGLEPSSNPSPKYIRSRRTEIPPSFLTSPSPVIHRFHISDCCSPSRLLHDPECLTAAGAKWKELPFCQRPSRSQSPAAHLACSSTIHRAPSRLIPPKPDTTSSLTPCLHVNPRLGLQHAVAQLSTGCHDELTLAGQPRPTTGRPRMTSLTPHIRRLSGTAVHFAAAPLESYPRISTKISERNCTGALLLVDPEERTHCRCHQVSQRLPTTYWGSVLDAIASASFSADYLHSSIDAAVTQVIFAPGT</sequence>
<organism evidence="1 2">
    <name type="scientific">Colletotrichum paranaense</name>
    <dbReference type="NCBI Taxonomy" id="1914294"/>
    <lineage>
        <taxon>Eukaryota</taxon>
        <taxon>Fungi</taxon>
        <taxon>Dikarya</taxon>
        <taxon>Ascomycota</taxon>
        <taxon>Pezizomycotina</taxon>
        <taxon>Sordariomycetes</taxon>
        <taxon>Hypocreomycetidae</taxon>
        <taxon>Glomerellales</taxon>
        <taxon>Glomerellaceae</taxon>
        <taxon>Colletotrichum</taxon>
        <taxon>Colletotrichum acutatum species complex</taxon>
    </lineage>
</organism>
<gene>
    <name evidence="1" type="ORF">CPAR01_05166</name>
</gene>
<protein>
    <submittedName>
        <fullName evidence="1">Uncharacterized protein</fullName>
    </submittedName>
</protein>
<reference evidence="1 2" key="1">
    <citation type="submission" date="2016-10" db="EMBL/GenBank/DDBJ databases">
        <title>The genome sequence of Colletotrichum fioriniae PJ7.</title>
        <authorList>
            <person name="Baroncelli R."/>
        </authorList>
    </citation>
    <scope>NUCLEOTIDE SEQUENCE [LARGE SCALE GENOMIC DNA]</scope>
    <source>
        <strain evidence="1 2">IMI 384185</strain>
    </source>
</reference>
<dbReference type="Proteomes" id="UP001241169">
    <property type="component" value="Unassembled WGS sequence"/>
</dbReference>
<evidence type="ECO:0000313" key="2">
    <source>
        <dbReference type="Proteomes" id="UP001241169"/>
    </source>
</evidence>
<dbReference type="RefSeq" id="XP_060350911.1">
    <property type="nucleotide sequence ID" value="XM_060489445.1"/>
</dbReference>
<dbReference type="EMBL" id="MOPA01000004">
    <property type="protein sequence ID" value="KAK1541779.1"/>
    <property type="molecule type" value="Genomic_DNA"/>
</dbReference>
<accession>A0ABQ9SRD6</accession>
<proteinExistence type="predicted"/>
<comment type="caution">
    <text evidence="1">The sequence shown here is derived from an EMBL/GenBank/DDBJ whole genome shotgun (WGS) entry which is preliminary data.</text>
</comment>
<evidence type="ECO:0000313" key="1">
    <source>
        <dbReference type="EMBL" id="KAK1541779.1"/>
    </source>
</evidence>
<dbReference type="GeneID" id="85373344"/>
<keyword evidence="2" id="KW-1185">Reference proteome</keyword>